<dbReference type="PROSITE" id="PS50085">
    <property type="entry name" value="RAPGAP"/>
    <property type="match status" value="1"/>
</dbReference>
<feature type="compositionally biased region" description="Polar residues" evidence="5">
    <location>
        <begin position="1590"/>
        <end position="1599"/>
    </location>
</feature>
<feature type="compositionally biased region" description="Low complexity" evidence="5">
    <location>
        <begin position="153"/>
        <end position="166"/>
    </location>
</feature>
<gene>
    <name evidence="8" type="ORF">D9C73_020625</name>
</gene>
<dbReference type="Pfam" id="PF11881">
    <property type="entry name" value="SPAR_C"/>
    <property type="match status" value="1"/>
</dbReference>
<feature type="compositionally biased region" description="Polar residues" evidence="5">
    <location>
        <begin position="1296"/>
        <end position="1307"/>
    </location>
</feature>
<dbReference type="InterPro" id="IPR036034">
    <property type="entry name" value="PDZ_sf"/>
</dbReference>
<feature type="region of interest" description="Disordered" evidence="5">
    <location>
        <begin position="1126"/>
        <end position="1185"/>
    </location>
</feature>
<feature type="region of interest" description="Disordered" evidence="5">
    <location>
        <begin position="604"/>
        <end position="635"/>
    </location>
</feature>
<dbReference type="PANTHER" id="PTHR15711:SF10">
    <property type="entry name" value="SIGNAL-INDUCED PROLIFERATION-ASSOCIATED 1-LIKE PROTEIN 1"/>
    <property type="match status" value="1"/>
</dbReference>
<feature type="domain" description="Rap-GAP" evidence="6">
    <location>
        <begin position="608"/>
        <end position="874"/>
    </location>
</feature>
<evidence type="ECO:0000256" key="3">
    <source>
        <dbReference type="ARBA" id="ARBA00023054"/>
    </source>
</evidence>
<feature type="region of interest" description="Disordered" evidence="5">
    <location>
        <begin position="1395"/>
        <end position="1494"/>
    </location>
</feature>
<feature type="compositionally biased region" description="Basic residues" evidence="5">
    <location>
        <begin position="140"/>
        <end position="152"/>
    </location>
</feature>
<dbReference type="InterPro" id="IPR050989">
    <property type="entry name" value="Rap1_Ran_GAP"/>
</dbReference>
<feature type="compositionally biased region" description="Basic and acidic residues" evidence="5">
    <location>
        <begin position="1554"/>
        <end position="1563"/>
    </location>
</feature>
<dbReference type="PANTHER" id="PTHR15711">
    <property type="entry name" value="RAP GTPASE-ACTIVATING PROTEIN"/>
    <property type="match status" value="1"/>
</dbReference>
<feature type="region of interest" description="Disordered" evidence="5">
    <location>
        <begin position="356"/>
        <end position="389"/>
    </location>
</feature>
<dbReference type="InterPro" id="IPR000331">
    <property type="entry name" value="Rap/Ran_GAP_dom"/>
</dbReference>
<dbReference type="STRING" id="240159.A0A4U5VEN6"/>
<feature type="compositionally biased region" description="Polar residues" evidence="5">
    <location>
        <begin position="1126"/>
        <end position="1145"/>
    </location>
</feature>
<dbReference type="Proteomes" id="UP000298787">
    <property type="component" value="Chromosome 18"/>
</dbReference>
<feature type="compositionally biased region" description="Low complexity" evidence="5">
    <location>
        <begin position="356"/>
        <end position="372"/>
    </location>
</feature>
<dbReference type="Gene3D" id="3.30.1120.160">
    <property type="match status" value="1"/>
</dbReference>
<evidence type="ECO:0000313" key="8">
    <source>
        <dbReference type="EMBL" id="TKS86508.1"/>
    </source>
</evidence>
<reference evidence="8 9" key="1">
    <citation type="submission" date="2019-01" db="EMBL/GenBank/DDBJ databases">
        <title>Genome Assembly of Collichthys lucidus.</title>
        <authorList>
            <person name="Cai M."/>
            <person name="Xiao S."/>
        </authorList>
    </citation>
    <scope>NUCLEOTIDE SEQUENCE [LARGE SCALE GENOMIC DNA]</scope>
    <source>
        <strain evidence="8">JT15FE1705JMU</strain>
        <tissue evidence="8">Muscle</tissue>
    </source>
</reference>
<keyword evidence="1" id="KW-0343">GTPase activation</keyword>
<feature type="domain" description="PDZ" evidence="7">
    <location>
        <begin position="1013"/>
        <end position="1089"/>
    </location>
</feature>
<dbReference type="InterPro" id="IPR035974">
    <property type="entry name" value="Rap/Ran-GAP_sf"/>
</dbReference>
<dbReference type="SUPFAM" id="SSF111347">
    <property type="entry name" value="Rap/Ran-GAP"/>
    <property type="match status" value="2"/>
</dbReference>
<feature type="compositionally biased region" description="Basic and acidic residues" evidence="5">
    <location>
        <begin position="617"/>
        <end position="631"/>
    </location>
</feature>
<dbReference type="EMBL" id="CM014095">
    <property type="protein sequence ID" value="TKS86508.1"/>
    <property type="molecule type" value="Genomic_DNA"/>
</dbReference>
<dbReference type="Gene3D" id="2.30.42.10">
    <property type="match status" value="1"/>
</dbReference>
<evidence type="ECO:0000256" key="1">
    <source>
        <dbReference type="ARBA" id="ARBA00022468"/>
    </source>
</evidence>
<feature type="compositionally biased region" description="Low complexity" evidence="5">
    <location>
        <begin position="1316"/>
        <end position="1333"/>
    </location>
</feature>
<evidence type="ECO:0000259" key="6">
    <source>
        <dbReference type="PROSITE" id="PS50085"/>
    </source>
</evidence>
<name>A0A4U5VEN6_COLLU</name>
<feature type="region of interest" description="Disordered" evidence="5">
    <location>
        <begin position="1252"/>
        <end position="1341"/>
    </location>
</feature>
<keyword evidence="9" id="KW-1185">Reference proteome</keyword>
<dbReference type="Pfam" id="PF00595">
    <property type="entry name" value="PDZ"/>
    <property type="match status" value="1"/>
</dbReference>
<feature type="region of interest" description="Disordered" evidence="5">
    <location>
        <begin position="1510"/>
        <end position="1673"/>
    </location>
</feature>
<dbReference type="InterPro" id="IPR001478">
    <property type="entry name" value="PDZ"/>
</dbReference>
<dbReference type="SMART" id="SM00228">
    <property type="entry name" value="PDZ"/>
    <property type="match status" value="1"/>
</dbReference>
<sequence>MTSLKRLPMERTVGGSIPATDEFYTRHLRLVNGGAVPTRTDNVHATVSTGVPKMGVRARVADWPPRKDMAGVVWHSATEPENSSVPPAGKSHVKLGSIMSPQDSSMLRNIHNTLKNRTQAPANNYSPDNRYLSPGDYRGPAHRNPRQRRIRQRSNSDMTISEMEGSGDSGEEWGPPSGPKWSPLHREYGSTSSIDQHGASGESFFEMLKGYQGDKVDQRSPAPEKLEDMLNVGSKQTSIDLHEDVVDTQPPKAKDREKPPKRRTKSETGGESIFRKLRNVRGESDSPRAGSDVEDSRTDDMGPPFKPWVCQKGFAHYDVQSMLFDLNEVAQLRQIAGKRKNTTTGASAAAVASATSTLSSTHSLPYSSPSGSQEELNSRDSPGLDAGDEQSNEMLLSCPCFRNEIGTDSNGKRRLGGGGTGYHALVGGGTSNSGSGTLCGDVNMYETSVSTHCTNAGVAVLEGPKEGLSTISEKGKQYIVEHVDLGAYYYRKFFYLREHWNYFGIDEALGPVAVSLRREKLEEDKEHGQQYNYRLIFRTSELTTLRGSVLEDAVPSTSKHGTTRGLPIKEVLEYLLPELDLSCLRLALNTPKVTEQLMKLDEQGFSGESGSDVLQSRPEHRGGDVQQRDGLDPPWKSSSNCWGITFASRASPSTEPSWTPKVTTPKHTSSAHIANTHTPDSTGTHSLYTTYKDYEIMFHVSTLLPYTPNNKQQLLRKRHIGNDIVTIVFQEPGAHPFTPKAIRSHFQHVFIHRTGAQPLLGQHVLQLLHPHRLKWTPSCFLPKGGIFFAWETRRGEMLVLLVCLMDEMESVAVTRSQDVPSFGPPIPKGVTFPKSTVFRDFLLGKVINAENAAHKSDKFGAMATRTRQEYLRDLAERHVTSTPVEPTGKFPFISLAHKRREKVRPYSGAELRSLGAVTWQVHAEDQVAGAERECLLAISNDFIILLDQEAKAVVFNCATRDVIGWSTGSPASMKIFYERGESVSLRSINNNTEDFGEVVKRLELLTKGSQTTEMTLRRNALGQLGFHVNFEGIVAEVEPYGYAWQAGLRQGSRLVEICKVAVASLSHEQMIDLLRTSVTVKVVIIPPHEDSTPRRGCSEIYHMPLVDYKNHKEGMPYELKFPFRPSTNNNTKWPRTSSSPQTRTAGTGGTLIKAPPSDFSDRNSAAIPRSVSSDGRPLNPKRYSPGNDNYALACSIVMGRTLHNTNSPSSLSYTDTVGSNHWRQKSMPDGFNNNNCQSPVSSVRQVAGDGVNGMKVGSSTGVGWSRTGEGEAASRLGDKPSADNVVSKVVIPRLQPSDQSSHISPNKGTKPDAPYSSSQSSSNTLSSNASSSAHSDEKWYDVGSRSGVRSDLELNGYLQGTSTDSGIDATSFTATQSSTASSTGAFRAKDKIAWQDDQAGSQSASDTPPPTPDSLVAIGGIEIPAKSPSAFPLPPDGSSYSLNDAASHSSSGNSGSPIGQGCSPTSPQDEAAAAATSPSSQNCQSPGSKSFYPRQGATSKYLIGWRKPGGTVNSVDFGSTRKRHQSDGLLGGQPQLRANLRGSQSPQRHTAKSSLEEDLKKLITLDSPPPTTSEEKRTLSDESIYGGQREPSSSGQCDTPTDLLFSCSTMPRSPTTRHGPSRRASHKSLGESSVFIANHKEGDLSATESSELEQERKRQQLQDPVLMPLPDSGADGPLDWAHLVDAAKAFEEQRLVFLAAQEESSMAESTAATSPQQAEPQAAPLRQPSPGETPACLMGKVSQLESMVKVLQEDLKKEKDAKVSLQAQIQSLREDNQRLLEESYSASAKLKKFTEWVFNTIDMN</sequence>
<feature type="coiled-coil region" evidence="4">
    <location>
        <begin position="1741"/>
        <end position="1782"/>
    </location>
</feature>
<feature type="region of interest" description="Disordered" evidence="5">
    <location>
        <begin position="235"/>
        <end position="304"/>
    </location>
</feature>
<feature type="region of interest" description="Disordered" evidence="5">
    <location>
        <begin position="648"/>
        <end position="684"/>
    </location>
</feature>
<evidence type="ECO:0000256" key="2">
    <source>
        <dbReference type="ARBA" id="ARBA00022553"/>
    </source>
</evidence>
<dbReference type="GO" id="GO:0005737">
    <property type="term" value="C:cytoplasm"/>
    <property type="evidence" value="ECO:0007669"/>
    <property type="project" value="TreeGrafter"/>
</dbReference>
<organism evidence="8 9">
    <name type="scientific">Collichthys lucidus</name>
    <name type="common">Big head croaker</name>
    <name type="synonym">Sciaena lucida</name>
    <dbReference type="NCBI Taxonomy" id="240159"/>
    <lineage>
        <taxon>Eukaryota</taxon>
        <taxon>Metazoa</taxon>
        <taxon>Chordata</taxon>
        <taxon>Craniata</taxon>
        <taxon>Vertebrata</taxon>
        <taxon>Euteleostomi</taxon>
        <taxon>Actinopterygii</taxon>
        <taxon>Neopterygii</taxon>
        <taxon>Teleostei</taxon>
        <taxon>Neoteleostei</taxon>
        <taxon>Acanthomorphata</taxon>
        <taxon>Eupercaria</taxon>
        <taxon>Sciaenidae</taxon>
        <taxon>Collichthys</taxon>
    </lineage>
</organism>
<evidence type="ECO:0000313" key="9">
    <source>
        <dbReference type="Proteomes" id="UP000298787"/>
    </source>
</evidence>
<feature type="compositionally biased region" description="Low complexity" evidence="5">
    <location>
        <begin position="1447"/>
        <end position="1461"/>
    </location>
</feature>
<feature type="compositionally biased region" description="Polar residues" evidence="5">
    <location>
        <begin position="117"/>
        <end position="127"/>
    </location>
</feature>
<dbReference type="PROSITE" id="PS50106">
    <property type="entry name" value="PDZ"/>
    <property type="match status" value="1"/>
</dbReference>
<feature type="region of interest" description="Disordered" evidence="5">
    <location>
        <begin position="117"/>
        <end position="198"/>
    </location>
</feature>
<evidence type="ECO:0000256" key="5">
    <source>
        <dbReference type="SAM" id="MobiDB-lite"/>
    </source>
</evidence>
<dbReference type="InterPro" id="IPR021818">
    <property type="entry name" value="SIPA1L_C"/>
</dbReference>
<feature type="compositionally biased region" description="Polar residues" evidence="5">
    <location>
        <begin position="1476"/>
        <end position="1488"/>
    </location>
</feature>
<feature type="region of interest" description="Disordered" evidence="5">
    <location>
        <begin position="1706"/>
        <end position="1733"/>
    </location>
</feature>
<dbReference type="CDD" id="cd06745">
    <property type="entry name" value="PDZ_SIPA1-like"/>
    <property type="match status" value="1"/>
</dbReference>
<dbReference type="GO" id="GO:0005096">
    <property type="term" value="F:GTPase activator activity"/>
    <property type="evidence" value="ECO:0007669"/>
    <property type="project" value="UniProtKB-KW"/>
</dbReference>
<dbReference type="Pfam" id="PF02145">
    <property type="entry name" value="Rap_GAP"/>
    <property type="match status" value="1"/>
</dbReference>
<keyword evidence="3 4" id="KW-0175">Coiled coil</keyword>
<keyword evidence="2" id="KW-0597">Phosphoprotein</keyword>
<feature type="compositionally biased region" description="Polar residues" evidence="5">
    <location>
        <begin position="1606"/>
        <end position="1618"/>
    </location>
</feature>
<dbReference type="Pfam" id="PF21022">
    <property type="entry name" value="Rap-GAP_dimer"/>
    <property type="match status" value="1"/>
</dbReference>
<dbReference type="SUPFAM" id="SSF50156">
    <property type="entry name" value="PDZ domain-like"/>
    <property type="match status" value="1"/>
</dbReference>
<accession>A0A4U5VEN6</accession>
<evidence type="ECO:0000256" key="4">
    <source>
        <dbReference type="SAM" id="Coils"/>
    </source>
</evidence>
<dbReference type="Gene3D" id="3.40.50.11210">
    <property type="entry name" value="Rap/Ran-GAP"/>
    <property type="match status" value="1"/>
</dbReference>
<dbReference type="GO" id="GO:0051056">
    <property type="term" value="P:regulation of small GTPase mediated signal transduction"/>
    <property type="evidence" value="ECO:0007669"/>
    <property type="project" value="InterPro"/>
</dbReference>
<proteinExistence type="predicted"/>
<evidence type="ECO:0000259" key="7">
    <source>
        <dbReference type="PROSITE" id="PS50106"/>
    </source>
</evidence>
<protein>
    <submittedName>
        <fullName evidence="8">Signal-induced proliferation-associated 1-like protein 1</fullName>
    </submittedName>
</protein>